<comment type="caution">
    <text evidence="1">The sequence shown here is derived from an EMBL/GenBank/DDBJ whole genome shotgun (WGS) entry which is preliminary data.</text>
</comment>
<dbReference type="OrthoDB" id="8001376at2"/>
<name>V5FEG5_9VIBR</name>
<dbReference type="PANTHER" id="PTHR30298:SF0">
    <property type="entry name" value="PROTEIN YBFL-RELATED"/>
    <property type="match status" value="1"/>
</dbReference>
<proteinExistence type="predicted"/>
<dbReference type="InterPro" id="IPR051698">
    <property type="entry name" value="Transposase_11-like"/>
</dbReference>
<keyword evidence="2" id="KW-1185">Reference proteome</keyword>
<reference evidence="1 2" key="2">
    <citation type="submission" date="2013-11" db="EMBL/GenBank/DDBJ databases">
        <title>Whole genome shotgun sequence of Vibrio halioticoli NBRC 102217.</title>
        <authorList>
            <person name="Isaki S."/>
            <person name="Kimura A."/>
            <person name="Ohji S."/>
            <person name="Hosoyama A."/>
            <person name="Fujita N."/>
            <person name="Hashimoto M."/>
            <person name="Hosoyama Y."/>
            <person name="Yamazoe A."/>
        </authorList>
    </citation>
    <scope>NUCLEOTIDE SEQUENCE [LARGE SCALE GENOMIC DNA]</scope>
    <source>
        <strain evidence="1 2">NBRC 102217</strain>
    </source>
</reference>
<protein>
    <recommendedName>
        <fullName evidence="3">Transposase</fullName>
    </recommendedName>
</protein>
<gene>
    <name evidence="1" type="ORF">VHA01S_032_00180</name>
</gene>
<evidence type="ECO:0000313" key="1">
    <source>
        <dbReference type="EMBL" id="GAD90068.1"/>
    </source>
</evidence>
<sequence length="66" mass="7821">MHWKLDVIFNEEACRMIVDDRGEAFSRIRQGGLNLLKVEMGFKRVIKRKRMMCAMDENYLSEVLQA</sequence>
<dbReference type="PANTHER" id="PTHR30298">
    <property type="entry name" value="H REPEAT-ASSOCIATED PREDICTED TRANSPOSASE"/>
    <property type="match status" value="1"/>
</dbReference>
<organism evidence="1 2">
    <name type="scientific">Vibrio halioticoli NBRC 102217</name>
    <dbReference type="NCBI Taxonomy" id="1219072"/>
    <lineage>
        <taxon>Bacteria</taxon>
        <taxon>Pseudomonadati</taxon>
        <taxon>Pseudomonadota</taxon>
        <taxon>Gammaproteobacteria</taxon>
        <taxon>Vibrionales</taxon>
        <taxon>Vibrionaceae</taxon>
        <taxon>Vibrio</taxon>
    </lineage>
</organism>
<evidence type="ECO:0000313" key="2">
    <source>
        <dbReference type="Proteomes" id="UP000017800"/>
    </source>
</evidence>
<dbReference type="AlphaFoldDB" id="V5FEG5"/>
<accession>V5FEG5</accession>
<reference evidence="1 2" key="1">
    <citation type="submission" date="2013-10" db="EMBL/GenBank/DDBJ databases">
        <authorList>
            <person name="Ichikawa N."/>
            <person name="Kimura A."/>
            <person name="Ohji S."/>
            <person name="Hosoyama A."/>
            <person name="Fujita N."/>
        </authorList>
    </citation>
    <scope>NUCLEOTIDE SEQUENCE [LARGE SCALE GENOMIC DNA]</scope>
    <source>
        <strain evidence="1 2">NBRC 102217</strain>
    </source>
</reference>
<evidence type="ECO:0008006" key="3">
    <source>
        <dbReference type="Google" id="ProtNLM"/>
    </source>
</evidence>
<dbReference type="eggNOG" id="COG5433">
    <property type="taxonomic scope" value="Bacteria"/>
</dbReference>
<dbReference type="EMBL" id="BAUJ01000032">
    <property type="protein sequence ID" value="GAD90068.1"/>
    <property type="molecule type" value="Genomic_DNA"/>
</dbReference>
<dbReference type="Proteomes" id="UP000017800">
    <property type="component" value="Unassembled WGS sequence"/>
</dbReference>